<dbReference type="eggNOG" id="COG3363">
    <property type="taxonomic scope" value="Bacteria"/>
</dbReference>
<feature type="binding site" evidence="4">
    <location>
        <begin position="95"/>
        <end position="98"/>
    </location>
    <ligand>
        <name>(6R)-10-formyltetrahydrofolate</name>
        <dbReference type="ChEBI" id="CHEBI:195366"/>
    </ligand>
</feature>
<dbReference type="Pfam" id="PF00551">
    <property type="entry name" value="Formyl_trans_N"/>
    <property type="match status" value="1"/>
</dbReference>
<dbReference type="EC" id="2.1.2.2" evidence="4"/>
<evidence type="ECO:0000256" key="2">
    <source>
        <dbReference type="ARBA" id="ARBA00022679"/>
    </source>
</evidence>
<dbReference type="NCBIfam" id="TIGR00639">
    <property type="entry name" value="PurN"/>
    <property type="match status" value="1"/>
</dbReference>
<accession>K9EFK0</accession>
<dbReference type="SUPFAM" id="SSF53328">
    <property type="entry name" value="Formyltransferase"/>
    <property type="match status" value="1"/>
</dbReference>
<sequence>MTTAKARVAVLVSGGGTNLQAILDGVAAGTLAHVNPVLVVSNKAQAYGITRARTAGVPTAVLAGPEYASGSNFEDALLRLLREQRIQLVVLAGFLKILSAEFISNCPCPLVNIHPALIPAFSGPGYYGLRVHRAALKAGVKVSGATVHLVNDVCDGGEILAQETVRVYPDDTPETLQARVLNEVEHVIFPRVIEELCADITASGEQLFPATKTAAAGPQVEHKTDPNPEQKTREKNTEMTPSSITEYLGGKTYPGRTLALAVDERGQTASLVYFIMGRSPNSQNRVFVKDGEVIRTEAFDAQKVVDPSLIIYPVYGRHKDTHVLTNGDQTSTICAGLEAGITASAALLSRDCEPDAPNFTPRISLLAGPDGYELNIIKAASPAGTASVHFDYTFPYLPGVGHCIHTYIDDGDPLPSFSGEPVAFAYTENMGEKIWKAINPEFKISLLECVLDLETFKMRSVRIFNKHTGD</sequence>
<dbReference type="HOGENOM" id="CLU_052506_0_0_11"/>
<feature type="compositionally biased region" description="Basic and acidic residues" evidence="5">
    <location>
        <begin position="220"/>
        <end position="237"/>
    </location>
</feature>
<comment type="similarity">
    <text evidence="4">Belongs to the GART family.</text>
</comment>
<dbReference type="eggNOG" id="COG0299">
    <property type="taxonomic scope" value="Bacteria"/>
</dbReference>
<feature type="region of interest" description="Disordered" evidence="5">
    <location>
        <begin position="211"/>
        <end position="239"/>
    </location>
</feature>
<dbReference type="GO" id="GO:0005737">
    <property type="term" value="C:cytoplasm"/>
    <property type="evidence" value="ECO:0007669"/>
    <property type="project" value="TreeGrafter"/>
</dbReference>
<comment type="function">
    <text evidence="4">Catalyzes the transfer of a formyl group from 10-formyltetrahydrofolate to 5-phospho-ribosyl-glycinamide (GAR), producing 5-phospho-ribosyl-N-formylglycinamide (FGAR) and tetrahydrofolate.</text>
</comment>
<organism evidence="8 9">
    <name type="scientific">Actinobaculum massiliense ACS-171-V-Col2</name>
    <dbReference type="NCBI Taxonomy" id="883066"/>
    <lineage>
        <taxon>Bacteria</taxon>
        <taxon>Bacillati</taxon>
        <taxon>Actinomycetota</taxon>
        <taxon>Actinomycetes</taxon>
        <taxon>Actinomycetales</taxon>
        <taxon>Actinomycetaceae</taxon>
        <taxon>Actinobaculum</taxon>
    </lineage>
</organism>
<dbReference type="InterPro" id="IPR002376">
    <property type="entry name" value="Formyl_transf_N"/>
</dbReference>
<proteinExistence type="inferred from homology"/>
<dbReference type="GO" id="GO:0006189">
    <property type="term" value="P:'de novo' IMP biosynthetic process"/>
    <property type="evidence" value="ECO:0007669"/>
    <property type="project" value="UniProtKB-UniRule"/>
</dbReference>
<evidence type="ECO:0000256" key="1">
    <source>
        <dbReference type="ARBA" id="ARBA00005054"/>
    </source>
</evidence>
<feature type="domain" description="Formyl transferase N-terminal" evidence="6">
    <location>
        <begin position="7"/>
        <end position="193"/>
    </location>
</feature>
<feature type="domain" description="Inosine monophosphate cyclohydrolase-like" evidence="7">
    <location>
        <begin position="253"/>
        <end position="448"/>
    </location>
</feature>
<evidence type="ECO:0000259" key="7">
    <source>
        <dbReference type="Pfam" id="PF07826"/>
    </source>
</evidence>
<dbReference type="Gene3D" id="3.60.20.20">
    <property type="entry name" value="Inosine monophosphate cyclohydrolase-like"/>
    <property type="match status" value="1"/>
</dbReference>
<dbReference type="PANTHER" id="PTHR43369">
    <property type="entry name" value="PHOSPHORIBOSYLGLYCINAMIDE FORMYLTRANSFERASE"/>
    <property type="match status" value="1"/>
</dbReference>
<dbReference type="SUPFAM" id="SSF75569">
    <property type="entry name" value="Archaeal IMP cyclohydrolase PurO"/>
    <property type="match status" value="1"/>
</dbReference>
<name>K9EFK0_9ACTO</name>
<keyword evidence="2 4" id="KW-0808">Transferase</keyword>
<feature type="binding site" evidence="4">
    <location>
        <begin position="16"/>
        <end position="18"/>
    </location>
    <ligand>
        <name>N(1)-(5-phospho-beta-D-ribosyl)glycinamide</name>
        <dbReference type="ChEBI" id="CHEBI:143788"/>
    </ligand>
</feature>
<feature type="active site" description="Proton donor" evidence="4">
    <location>
        <position position="114"/>
    </location>
</feature>
<feature type="site" description="Raises pKa of active site His" evidence="4">
    <location>
        <position position="155"/>
    </location>
</feature>
<comment type="caution">
    <text evidence="8">The sequence shown here is derived from an EMBL/GenBank/DDBJ whole genome shotgun (WGS) entry which is preliminary data.</text>
</comment>
<dbReference type="InterPro" id="IPR036795">
    <property type="entry name" value="IMP_cyclohydrolase-like_sf"/>
</dbReference>
<gene>
    <name evidence="4" type="primary">purN</name>
    <name evidence="8" type="ORF">HMPREF9233_00758</name>
</gene>
<dbReference type="InterPro" id="IPR020600">
    <property type="entry name" value="IMP_cyclohydrolase-like"/>
</dbReference>
<reference evidence="8 9" key="1">
    <citation type="submission" date="2012-09" db="EMBL/GenBank/DDBJ databases">
        <title>The Genome Sequence of Actinobaculum massiliae ACS-171-V-COL2.</title>
        <authorList>
            <consortium name="The Broad Institute Genome Sequencing Platform"/>
            <person name="Earl A."/>
            <person name="Ward D."/>
            <person name="Feldgarden M."/>
            <person name="Gevers D."/>
            <person name="Saerens B."/>
            <person name="Vaneechoutte M."/>
            <person name="Walker B."/>
            <person name="Young S.K."/>
            <person name="Zeng Q."/>
            <person name="Gargeya S."/>
            <person name="Fitzgerald M."/>
            <person name="Haas B."/>
            <person name="Abouelleil A."/>
            <person name="Alvarado L."/>
            <person name="Arachchi H.M."/>
            <person name="Berlin A."/>
            <person name="Chapman S.B."/>
            <person name="Goldberg J."/>
            <person name="Griggs A."/>
            <person name="Gujja S."/>
            <person name="Hansen M."/>
            <person name="Howarth C."/>
            <person name="Imamovic A."/>
            <person name="Larimer J."/>
            <person name="McCowen C."/>
            <person name="Montmayeur A."/>
            <person name="Murphy C."/>
            <person name="Neiman D."/>
            <person name="Pearson M."/>
            <person name="Priest M."/>
            <person name="Roberts A."/>
            <person name="Saif S."/>
            <person name="Shea T."/>
            <person name="Sisk P."/>
            <person name="Sykes S."/>
            <person name="Wortman J."/>
            <person name="Nusbaum C."/>
            <person name="Birren B."/>
        </authorList>
    </citation>
    <scope>NUCLEOTIDE SEQUENCE [LARGE SCALE GENOMIC DNA]</scope>
    <source>
        <strain evidence="9">ACS-171-V-Col2</strain>
    </source>
</reference>
<keyword evidence="9" id="KW-1185">Reference proteome</keyword>
<dbReference type="CDD" id="cd08645">
    <property type="entry name" value="FMT_core_GART"/>
    <property type="match status" value="1"/>
</dbReference>
<evidence type="ECO:0000256" key="5">
    <source>
        <dbReference type="SAM" id="MobiDB-lite"/>
    </source>
</evidence>
<dbReference type="InterPro" id="IPR004607">
    <property type="entry name" value="GART"/>
</dbReference>
<dbReference type="GO" id="GO:0004644">
    <property type="term" value="F:phosphoribosylglycinamide formyltransferase activity"/>
    <property type="evidence" value="ECO:0007669"/>
    <property type="project" value="UniProtKB-UniRule"/>
</dbReference>
<dbReference type="GO" id="GO:0003937">
    <property type="term" value="F:IMP cyclohydrolase activity"/>
    <property type="evidence" value="ECO:0007669"/>
    <property type="project" value="InterPro"/>
</dbReference>
<comment type="pathway">
    <text evidence="1 4">Purine metabolism; IMP biosynthesis via de novo pathway; N(2)-formyl-N(1)-(5-phospho-D-ribosyl)glycinamide from N(1)-(5-phospho-D-ribosyl)glycinamide (10-formyl THF route): step 1/1.</text>
</comment>
<dbReference type="PATRIC" id="fig|883066.3.peg.784"/>
<feature type="binding site" evidence="4">
    <location>
        <position position="112"/>
    </location>
    <ligand>
        <name>(6R)-10-formyltetrahydrofolate</name>
        <dbReference type="ChEBI" id="CHEBI:195366"/>
    </ligand>
</feature>
<comment type="caution">
    <text evidence="4">Lacks conserved residue(s) required for the propagation of feature annotation.</text>
</comment>
<dbReference type="PANTHER" id="PTHR43369:SF2">
    <property type="entry name" value="PHOSPHORIBOSYLGLYCINAMIDE FORMYLTRANSFERASE"/>
    <property type="match status" value="1"/>
</dbReference>
<evidence type="ECO:0000313" key="8">
    <source>
        <dbReference type="EMBL" id="EKU95393.1"/>
    </source>
</evidence>
<evidence type="ECO:0000259" key="6">
    <source>
        <dbReference type="Pfam" id="PF00551"/>
    </source>
</evidence>
<dbReference type="EMBL" id="AGWL01000003">
    <property type="protein sequence ID" value="EKU95393.1"/>
    <property type="molecule type" value="Genomic_DNA"/>
</dbReference>
<comment type="catalytic activity">
    <reaction evidence="4">
        <text>N(1)-(5-phospho-beta-D-ribosyl)glycinamide + (6R)-10-formyltetrahydrofolate = N(2)-formyl-N(1)-(5-phospho-beta-D-ribosyl)glycinamide + (6S)-5,6,7,8-tetrahydrofolate + H(+)</text>
        <dbReference type="Rhea" id="RHEA:15053"/>
        <dbReference type="ChEBI" id="CHEBI:15378"/>
        <dbReference type="ChEBI" id="CHEBI:57453"/>
        <dbReference type="ChEBI" id="CHEBI:143788"/>
        <dbReference type="ChEBI" id="CHEBI:147286"/>
        <dbReference type="ChEBI" id="CHEBI:195366"/>
        <dbReference type="EC" id="2.1.2.2"/>
    </reaction>
</comment>
<evidence type="ECO:0000313" key="9">
    <source>
        <dbReference type="Proteomes" id="UP000009888"/>
    </source>
</evidence>
<dbReference type="Pfam" id="PF07826">
    <property type="entry name" value="IMP_cyclohyd"/>
    <property type="match status" value="1"/>
</dbReference>
<dbReference type="UniPathway" id="UPA00074">
    <property type="reaction ID" value="UER00126"/>
</dbReference>
<dbReference type="Proteomes" id="UP000009888">
    <property type="component" value="Unassembled WGS sequence"/>
</dbReference>
<keyword evidence="3 4" id="KW-0658">Purine biosynthesis</keyword>
<dbReference type="Gene3D" id="3.40.50.170">
    <property type="entry name" value="Formyl transferase, N-terminal domain"/>
    <property type="match status" value="1"/>
</dbReference>
<evidence type="ECO:0000256" key="3">
    <source>
        <dbReference type="ARBA" id="ARBA00022755"/>
    </source>
</evidence>
<evidence type="ECO:0000256" key="4">
    <source>
        <dbReference type="HAMAP-Rule" id="MF_01930"/>
    </source>
</evidence>
<dbReference type="InterPro" id="IPR036477">
    <property type="entry name" value="Formyl_transf_N_sf"/>
</dbReference>
<dbReference type="HAMAP" id="MF_01930">
    <property type="entry name" value="PurN"/>
    <property type="match status" value="1"/>
</dbReference>
<dbReference type="RefSeq" id="WP_007000964.1">
    <property type="nucleotide sequence ID" value="NZ_JH992955.1"/>
</dbReference>
<protein>
    <recommendedName>
        <fullName evidence="4">Phosphoribosylglycinamide formyltransferase</fullName>
        <ecNumber evidence="4">2.1.2.2</ecNumber>
    </recommendedName>
    <alternativeName>
        <fullName evidence="4">5'-phosphoribosylglycinamide transformylase</fullName>
    </alternativeName>
    <alternativeName>
        <fullName evidence="4">GAR transformylase</fullName>
        <shortName evidence="4">GART</shortName>
    </alternativeName>
</protein>
<dbReference type="AlphaFoldDB" id="K9EFK0"/>
<dbReference type="STRING" id="202789.GCA_001457435_01371"/>